<proteinExistence type="predicted"/>
<dbReference type="AlphaFoldDB" id="A0A9N9L615"/>
<name>A0A9N9L615_9HELO</name>
<comment type="caution">
    <text evidence="1">The sequence shown here is derived from an EMBL/GenBank/DDBJ whole genome shotgun (WGS) entry which is preliminary data.</text>
</comment>
<keyword evidence="2" id="KW-1185">Reference proteome</keyword>
<dbReference type="Proteomes" id="UP000696280">
    <property type="component" value="Unassembled WGS sequence"/>
</dbReference>
<dbReference type="EMBL" id="CAJVRL010000090">
    <property type="protein sequence ID" value="CAG8959191.1"/>
    <property type="molecule type" value="Genomic_DNA"/>
</dbReference>
<sequence length="97" mass="10864">MPQIQLTKEYTDLVHNFFPVDHHVPSTEPARTDELEADTANGLQQLLRANMKHDKESQRISFGPANSSIHILVGIIWLGELKTSSTFLLLPATRATN</sequence>
<evidence type="ECO:0000313" key="1">
    <source>
        <dbReference type="EMBL" id="CAG8959191.1"/>
    </source>
</evidence>
<reference evidence="1" key="1">
    <citation type="submission" date="2021-07" db="EMBL/GenBank/DDBJ databases">
        <authorList>
            <person name="Durling M."/>
        </authorList>
    </citation>
    <scope>NUCLEOTIDE SEQUENCE</scope>
</reference>
<accession>A0A9N9L615</accession>
<gene>
    <name evidence="1" type="ORF">HYFRA_00012548</name>
</gene>
<protein>
    <submittedName>
        <fullName evidence="1">Uncharacterized protein</fullName>
    </submittedName>
</protein>
<organism evidence="1 2">
    <name type="scientific">Hymenoscyphus fraxineus</name>
    <dbReference type="NCBI Taxonomy" id="746836"/>
    <lineage>
        <taxon>Eukaryota</taxon>
        <taxon>Fungi</taxon>
        <taxon>Dikarya</taxon>
        <taxon>Ascomycota</taxon>
        <taxon>Pezizomycotina</taxon>
        <taxon>Leotiomycetes</taxon>
        <taxon>Helotiales</taxon>
        <taxon>Helotiaceae</taxon>
        <taxon>Hymenoscyphus</taxon>
    </lineage>
</organism>
<evidence type="ECO:0000313" key="2">
    <source>
        <dbReference type="Proteomes" id="UP000696280"/>
    </source>
</evidence>